<evidence type="ECO:0000259" key="11">
    <source>
        <dbReference type="Pfam" id="PF14721"/>
    </source>
</evidence>
<keyword evidence="9" id="KW-0812">Transmembrane</keyword>
<dbReference type="InterPro" id="IPR050446">
    <property type="entry name" value="FAD-oxidoreductase/Apoptosis"/>
</dbReference>
<sequence length="397" mass="44632">MKHYDYIIVGGGMASAAAAAGIRRRDKRGTVGIFSAERYPMYSRPPLSKRLWTDERIENIWMRPDAQALHADEHLATVIETVDRDTQTIHDQYGHTYHYGKLLLAVGGTPKTLPFPDVPILYFHTLDDYFQLYRLTRSANRFLIIGGGFIGTEIAAALSLLDKTVTMIFPESHLVDRLFPEDLKNYIDTQYRQHHISLWSQSHIASLTRNAQGIVVTDTSGRSCLVDAVVAGVGFSPNTALAEKAGLTVQDGIVVNEFLQTSDPNIYAAGDVCEFPYPYPHQKRRVEHEDNALAQGKAAGLNMAGAEKPYTHLPFFYSDMFHMGYEAIGRLDSTLEIFADWVTFGEEGVLYYLHDHRVVGILNWNVWNQIPQAREIITSQALYATPSQLRGILRNTP</sequence>
<dbReference type="Pfam" id="PF07992">
    <property type="entry name" value="Pyr_redox_2"/>
    <property type="match status" value="1"/>
</dbReference>
<protein>
    <recommendedName>
        <fullName evidence="14">Pyridine nucleotide-disulfide oxidoreductase</fullName>
    </recommendedName>
</protein>
<accession>A0ABM6RVJ7</accession>
<dbReference type="PRINTS" id="PR00469">
    <property type="entry name" value="PNDRDTASEII"/>
</dbReference>
<proteinExistence type="predicted"/>
<dbReference type="PANTHER" id="PTHR43557">
    <property type="entry name" value="APOPTOSIS-INDUCING FACTOR 1"/>
    <property type="match status" value="1"/>
</dbReference>
<feature type="domain" description="Mitochondrial apoptosis-inducing factor C-terminal" evidence="11">
    <location>
        <begin position="347"/>
        <end position="378"/>
    </location>
</feature>
<feature type="domain" description="FAD/NAD(P)-binding" evidence="10">
    <location>
        <begin position="4"/>
        <end position="296"/>
    </location>
</feature>
<feature type="transmembrane region" description="Helical" evidence="9">
    <location>
        <begin position="142"/>
        <end position="161"/>
    </location>
</feature>
<keyword evidence="2" id="KW-0285">Flavoprotein</keyword>
<keyword evidence="5" id="KW-0809">Transit peptide</keyword>
<keyword evidence="9" id="KW-0472">Membrane</keyword>
<evidence type="ECO:0000256" key="9">
    <source>
        <dbReference type="SAM" id="Phobius"/>
    </source>
</evidence>
<keyword evidence="4" id="KW-0274">FAD</keyword>
<feature type="transmembrane region" description="Helical" evidence="9">
    <location>
        <begin position="6"/>
        <end position="22"/>
    </location>
</feature>
<evidence type="ECO:0000313" key="12">
    <source>
        <dbReference type="EMBL" id="AUW95436.1"/>
    </source>
</evidence>
<dbReference type="EMBL" id="CP019454">
    <property type="protein sequence ID" value="AUW95436.1"/>
    <property type="molecule type" value="Genomic_DNA"/>
</dbReference>
<name>A0ABM6RVJ7_9FIRM</name>
<keyword evidence="9" id="KW-1133">Transmembrane helix</keyword>
<evidence type="ECO:0000256" key="5">
    <source>
        <dbReference type="ARBA" id="ARBA00022946"/>
    </source>
</evidence>
<evidence type="ECO:0000256" key="3">
    <source>
        <dbReference type="ARBA" id="ARBA00022703"/>
    </source>
</evidence>
<dbReference type="Gene3D" id="3.50.50.60">
    <property type="entry name" value="FAD/NAD(P)-binding domain"/>
    <property type="match status" value="2"/>
</dbReference>
<dbReference type="SUPFAM" id="SSF51905">
    <property type="entry name" value="FAD/NAD(P)-binding domain"/>
    <property type="match status" value="1"/>
</dbReference>
<evidence type="ECO:0000256" key="6">
    <source>
        <dbReference type="ARBA" id="ARBA00023002"/>
    </source>
</evidence>
<dbReference type="PRINTS" id="PR00368">
    <property type="entry name" value="FADPNR"/>
</dbReference>
<reference evidence="12 13" key="1">
    <citation type="journal article" date="2019" name="Sci. Rep.">
        <title>Sulfobacillus thermotolerans: new insights into resistance and metabolic capacities of acidophilic chemolithotrophs.</title>
        <authorList>
            <person name="Panyushkina A.E."/>
            <person name="Babenko V.V."/>
            <person name="Nikitina A.S."/>
            <person name="Selezneva O.V."/>
            <person name="Tsaplina I.A."/>
            <person name="Letarova M.A."/>
            <person name="Kostryukova E.S."/>
            <person name="Letarov A.V."/>
        </authorList>
    </citation>
    <scope>NUCLEOTIDE SEQUENCE [LARGE SCALE GENOMIC DNA]</scope>
    <source>
        <strain evidence="12 13">Kr1</strain>
    </source>
</reference>
<feature type="domain" description="Mitochondrial apoptosis-inducing factor C-terminal" evidence="11">
    <location>
        <begin position="299"/>
        <end position="341"/>
    </location>
</feature>
<organism evidence="12 13">
    <name type="scientific">Sulfobacillus thermotolerans</name>
    <dbReference type="NCBI Taxonomy" id="338644"/>
    <lineage>
        <taxon>Bacteria</taxon>
        <taxon>Bacillati</taxon>
        <taxon>Bacillota</taxon>
        <taxon>Clostridia</taxon>
        <taxon>Eubacteriales</taxon>
        <taxon>Clostridiales Family XVII. Incertae Sedis</taxon>
        <taxon>Sulfobacillus</taxon>
    </lineage>
</organism>
<dbReference type="Proteomes" id="UP000325292">
    <property type="component" value="Chromosome"/>
</dbReference>
<dbReference type="Pfam" id="PF14721">
    <property type="entry name" value="AIF_C"/>
    <property type="match status" value="2"/>
</dbReference>
<gene>
    <name evidence="12" type="ORF">BXT84_06025</name>
</gene>
<evidence type="ECO:0000256" key="2">
    <source>
        <dbReference type="ARBA" id="ARBA00022630"/>
    </source>
</evidence>
<evidence type="ECO:0000256" key="4">
    <source>
        <dbReference type="ARBA" id="ARBA00022827"/>
    </source>
</evidence>
<evidence type="ECO:0000256" key="7">
    <source>
        <dbReference type="ARBA" id="ARBA00023027"/>
    </source>
</evidence>
<dbReference type="SMART" id="SM01353">
    <property type="entry name" value="AIF_C"/>
    <property type="match status" value="1"/>
</dbReference>
<keyword evidence="6" id="KW-0560">Oxidoreductase</keyword>
<dbReference type="InterPro" id="IPR029324">
    <property type="entry name" value="AIF_C"/>
</dbReference>
<dbReference type="SUPFAM" id="SSF55424">
    <property type="entry name" value="FAD/NAD-linked reductases, dimerisation (C-terminal) domain"/>
    <property type="match status" value="1"/>
</dbReference>
<dbReference type="InterPro" id="IPR036188">
    <property type="entry name" value="FAD/NAD-bd_sf"/>
</dbReference>
<comment type="cofactor">
    <cofactor evidence="1">
        <name>FAD</name>
        <dbReference type="ChEBI" id="CHEBI:57692"/>
    </cofactor>
</comment>
<evidence type="ECO:0000313" key="13">
    <source>
        <dbReference type="Proteomes" id="UP000325292"/>
    </source>
</evidence>
<dbReference type="InterPro" id="IPR023753">
    <property type="entry name" value="FAD/NAD-binding_dom"/>
</dbReference>
<dbReference type="InterPro" id="IPR016156">
    <property type="entry name" value="FAD/NAD-linked_Rdtase_dimer_sf"/>
</dbReference>
<keyword evidence="7" id="KW-0520">NAD</keyword>
<evidence type="ECO:0000259" key="10">
    <source>
        <dbReference type="Pfam" id="PF07992"/>
    </source>
</evidence>
<dbReference type="PANTHER" id="PTHR43557:SF4">
    <property type="entry name" value="APOPTOSIS-INDUCING FACTOR 1, MITOCHONDRIAL"/>
    <property type="match status" value="1"/>
</dbReference>
<comment type="catalytic activity">
    <reaction evidence="8">
        <text>A + NADH + H(+) = AH2 + NAD(+)</text>
        <dbReference type="Rhea" id="RHEA:11356"/>
        <dbReference type="ChEBI" id="CHEBI:13193"/>
        <dbReference type="ChEBI" id="CHEBI:15378"/>
        <dbReference type="ChEBI" id="CHEBI:17499"/>
        <dbReference type="ChEBI" id="CHEBI:57540"/>
        <dbReference type="ChEBI" id="CHEBI:57945"/>
    </reaction>
</comment>
<evidence type="ECO:0000256" key="1">
    <source>
        <dbReference type="ARBA" id="ARBA00001974"/>
    </source>
</evidence>
<dbReference type="Gene3D" id="3.30.390.30">
    <property type="match status" value="1"/>
</dbReference>
<keyword evidence="3" id="KW-0053">Apoptosis</keyword>
<evidence type="ECO:0008006" key="14">
    <source>
        <dbReference type="Google" id="ProtNLM"/>
    </source>
</evidence>
<evidence type="ECO:0000256" key="8">
    <source>
        <dbReference type="ARBA" id="ARBA00047786"/>
    </source>
</evidence>
<keyword evidence="13" id="KW-1185">Reference proteome</keyword>